<evidence type="ECO:0000313" key="7">
    <source>
        <dbReference type="EMBL" id="GLW53915.1"/>
    </source>
</evidence>
<dbReference type="InterPro" id="IPR003807">
    <property type="entry name" value="DUF202"/>
</dbReference>
<keyword evidence="3 5" id="KW-1133">Transmembrane helix</keyword>
<feature type="domain" description="DUF202" evidence="6">
    <location>
        <begin position="7"/>
        <end position="67"/>
    </location>
</feature>
<organism evidence="7 8">
    <name type="scientific">Kitasatospora phosalacinea</name>
    <dbReference type="NCBI Taxonomy" id="2065"/>
    <lineage>
        <taxon>Bacteria</taxon>
        <taxon>Bacillati</taxon>
        <taxon>Actinomycetota</taxon>
        <taxon>Actinomycetes</taxon>
        <taxon>Kitasatosporales</taxon>
        <taxon>Streptomycetaceae</taxon>
        <taxon>Kitasatospora</taxon>
    </lineage>
</organism>
<dbReference type="GO" id="GO:0012505">
    <property type="term" value="C:endomembrane system"/>
    <property type="evidence" value="ECO:0007669"/>
    <property type="project" value="UniProtKB-SubCell"/>
</dbReference>
<evidence type="ECO:0000256" key="4">
    <source>
        <dbReference type="ARBA" id="ARBA00023136"/>
    </source>
</evidence>
<proteinExistence type="predicted"/>
<evidence type="ECO:0000256" key="1">
    <source>
        <dbReference type="ARBA" id="ARBA00004127"/>
    </source>
</evidence>
<dbReference type="RefSeq" id="WP_033251025.1">
    <property type="nucleotide sequence ID" value="NZ_BSRX01000009.1"/>
</dbReference>
<evidence type="ECO:0000313" key="8">
    <source>
        <dbReference type="Proteomes" id="UP001165143"/>
    </source>
</evidence>
<evidence type="ECO:0000256" key="5">
    <source>
        <dbReference type="SAM" id="Phobius"/>
    </source>
</evidence>
<reference evidence="7" key="1">
    <citation type="submission" date="2023-02" db="EMBL/GenBank/DDBJ databases">
        <title>Kitasatospora phosalacinea NBRC 14362.</title>
        <authorList>
            <person name="Ichikawa N."/>
            <person name="Sato H."/>
            <person name="Tonouchi N."/>
        </authorList>
    </citation>
    <scope>NUCLEOTIDE SEQUENCE</scope>
    <source>
        <strain evidence="7">NBRC 14362</strain>
    </source>
</reference>
<accession>A0A9W6PDI6</accession>
<gene>
    <name evidence="7" type="ORF">Kpho01_19260</name>
</gene>
<dbReference type="AlphaFoldDB" id="A0A9W6PDI6"/>
<keyword evidence="2 5" id="KW-0812">Transmembrane</keyword>
<evidence type="ECO:0000256" key="3">
    <source>
        <dbReference type="ARBA" id="ARBA00022989"/>
    </source>
</evidence>
<keyword evidence="4 5" id="KW-0472">Membrane</keyword>
<comment type="subcellular location">
    <subcellularLocation>
        <location evidence="1">Endomembrane system</location>
        <topology evidence="1">Multi-pass membrane protein</topology>
    </subcellularLocation>
</comment>
<dbReference type="OrthoDB" id="3701077at2"/>
<sequence>MTAAPRDPGLQPERTLLAWSRTALVLAADALLVLRTGYVHQLPGLAVLGGVLAVAAVGLYVHGVRRRSAVEHSPHVTASRWWMRGLTLAVVLAAGGSAWSVLVNRGG</sequence>
<evidence type="ECO:0000256" key="2">
    <source>
        <dbReference type="ARBA" id="ARBA00022692"/>
    </source>
</evidence>
<comment type="caution">
    <text evidence="7">The sequence shown here is derived from an EMBL/GenBank/DDBJ whole genome shotgun (WGS) entry which is preliminary data.</text>
</comment>
<feature type="transmembrane region" description="Helical" evidence="5">
    <location>
        <begin position="81"/>
        <end position="103"/>
    </location>
</feature>
<dbReference type="Pfam" id="PF02656">
    <property type="entry name" value="DUF202"/>
    <property type="match status" value="1"/>
</dbReference>
<dbReference type="Proteomes" id="UP001165143">
    <property type="component" value="Unassembled WGS sequence"/>
</dbReference>
<protein>
    <recommendedName>
        <fullName evidence="6">DUF202 domain-containing protein</fullName>
    </recommendedName>
</protein>
<evidence type="ECO:0000259" key="6">
    <source>
        <dbReference type="Pfam" id="PF02656"/>
    </source>
</evidence>
<dbReference type="EMBL" id="BSRX01000009">
    <property type="protein sequence ID" value="GLW53915.1"/>
    <property type="molecule type" value="Genomic_DNA"/>
</dbReference>
<name>A0A9W6PDI6_9ACTN</name>
<feature type="transmembrane region" description="Helical" evidence="5">
    <location>
        <begin position="42"/>
        <end position="61"/>
    </location>
</feature>